<dbReference type="InterPro" id="IPR007356">
    <property type="entry name" value="tRNA_m1G_MeTrfase_euk"/>
</dbReference>
<keyword evidence="14" id="KW-1185">Reference proteome</keyword>
<feature type="region of interest" description="Disordered" evidence="9">
    <location>
        <begin position="188"/>
        <end position="215"/>
    </location>
</feature>
<dbReference type="CDD" id="cd18089">
    <property type="entry name" value="SPOUT_Trm10-like"/>
    <property type="match status" value="1"/>
</dbReference>
<feature type="compositionally biased region" description="Basic and acidic residues" evidence="9">
    <location>
        <begin position="43"/>
        <end position="59"/>
    </location>
</feature>
<evidence type="ECO:0000256" key="6">
    <source>
        <dbReference type="ARBA" id="ARBA00031792"/>
    </source>
</evidence>
<name>A0A1K0GCC8_9BASI</name>
<keyword evidence="4 11" id="KW-0808">Transferase</keyword>
<dbReference type="PANTHER" id="PTHR13563">
    <property type="entry name" value="TRNA (GUANINE-9-) METHYLTRANSFERASE"/>
    <property type="match status" value="1"/>
</dbReference>
<dbReference type="GO" id="GO:0000049">
    <property type="term" value="F:tRNA binding"/>
    <property type="evidence" value="ECO:0007669"/>
    <property type="project" value="TreeGrafter"/>
</dbReference>
<dbReference type="InterPro" id="IPR038459">
    <property type="entry name" value="MT_TRM10-typ_sf"/>
</dbReference>
<dbReference type="EC" id="2.1.1.221" evidence="1"/>
<reference evidence="12" key="3">
    <citation type="submission" date="2018-08" db="EMBL/GenBank/DDBJ databases">
        <authorList>
            <person name="Guldener U."/>
        </authorList>
    </citation>
    <scope>NUCLEOTIDE SEQUENCE</scope>
    <source>
        <strain evidence="12">UB2</strain>
    </source>
</reference>
<evidence type="ECO:0000256" key="8">
    <source>
        <dbReference type="ARBA" id="ARBA00048434"/>
    </source>
</evidence>
<feature type="region of interest" description="Disordered" evidence="9">
    <location>
        <begin position="407"/>
        <end position="449"/>
    </location>
</feature>
<evidence type="ECO:0000313" key="14">
    <source>
        <dbReference type="Proteomes" id="UP000658997"/>
    </source>
</evidence>
<feature type="compositionally biased region" description="Polar residues" evidence="9">
    <location>
        <begin position="73"/>
        <end position="83"/>
    </location>
</feature>
<dbReference type="AlphaFoldDB" id="A0A1K0GCC8"/>
<feature type="region of interest" description="Disordered" evidence="9">
    <location>
        <begin position="1"/>
        <end position="116"/>
    </location>
</feature>
<keyword evidence="3 11" id="KW-0489">Methyltransferase</keyword>
<keyword evidence="5" id="KW-0949">S-adenosyl-L-methionine</keyword>
<reference evidence="13" key="1">
    <citation type="submission" date="2016-04" db="EMBL/GenBank/DDBJ databases">
        <authorList>
            <person name="Guldener U."/>
            <person name="Guldener U."/>
        </authorList>
    </citation>
    <scope>NUCLEOTIDE SEQUENCE [LARGE SCALE GENOMIC DNA]</scope>
    <source>
        <strain evidence="13">UB2112</strain>
    </source>
</reference>
<dbReference type="GO" id="GO:0005634">
    <property type="term" value="C:nucleus"/>
    <property type="evidence" value="ECO:0007669"/>
    <property type="project" value="TreeGrafter"/>
</dbReference>
<dbReference type="InterPro" id="IPR028564">
    <property type="entry name" value="MT_TRM10-typ"/>
</dbReference>
<accession>A0A1K0GCC8</accession>
<gene>
    <name evidence="12" type="ORF">UBRO2_01550</name>
    <name evidence="11" type="ORF">UBRO_07025</name>
</gene>
<feature type="domain" description="SAM-dependent MTase TRM10-type" evidence="10">
    <location>
        <begin position="111"/>
        <end position="411"/>
    </location>
</feature>
<sequence>MESSTGPADLNTPLVSSSKHAGPLIEVPPGISKNAAKKLARKQKLEATKHERRAAERLKKKENKRARFLAAQNIPSDSSTNPNGAAKRRISVASSTSNAEGGEGEGRNGNKKRKAAEGEKGYFNARLVIDCGFDELMVEKESSSMTQQLMYLYSANRNAKVPFGEVILTGQDRRGNCLKDVHPEQLSLVPKESCSSTAEGQEKGEGSSSNTASIENIRIGQAMDGKLRGVWRRWKRVTIYRHGGLESLLDPASSSTAAAEHAAETTVTSRHFPPEETRQALHRIPISDAIYLTADTDDTLEALELGKTYIIGGIVDKNRYKGLCRAKADRLGIRAAKLPLSQEMMQAVERNVRAQGESIREEDAGDDGEKGFVGRKVLTVNQVVEILTAWMETRDWVKALEKALPRRKLKQRGPVAKPVGEKKDQKDSSAGENGAKGLEEDEDALKNES</sequence>
<evidence type="ECO:0000256" key="2">
    <source>
        <dbReference type="ARBA" id="ARBA00020451"/>
    </source>
</evidence>
<evidence type="ECO:0000256" key="3">
    <source>
        <dbReference type="ARBA" id="ARBA00022603"/>
    </source>
</evidence>
<evidence type="ECO:0000256" key="7">
    <source>
        <dbReference type="ARBA" id="ARBA00032166"/>
    </source>
</evidence>
<dbReference type="GO" id="GO:0002939">
    <property type="term" value="P:tRNA N1-guanine methylation"/>
    <property type="evidence" value="ECO:0007669"/>
    <property type="project" value="TreeGrafter"/>
</dbReference>
<dbReference type="Proteomes" id="UP000658997">
    <property type="component" value="Unassembled WGS sequence"/>
</dbReference>
<dbReference type="PROSITE" id="PS51675">
    <property type="entry name" value="SAM_MT_TRM10"/>
    <property type="match status" value="1"/>
</dbReference>
<feature type="compositionally biased region" description="Basic and acidic residues" evidence="9">
    <location>
        <begin position="419"/>
        <end position="429"/>
    </location>
</feature>
<evidence type="ECO:0000256" key="5">
    <source>
        <dbReference type="ARBA" id="ARBA00022691"/>
    </source>
</evidence>
<dbReference type="EMBL" id="LT558135">
    <property type="protein sequence ID" value="SAM85714.1"/>
    <property type="molecule type" value="Genomic_DNA"/>
</dbReference>
<dbReference type="GO" id="GO:0052905">
    <property type="term" value="F:tRNA (guanosine(9)-N1)-methyltransferase activity"/>
    <property type="evidence" value="ECO:0007669"/>
    <property type="project" value="UniProtKB-EC"/>
</dbReference>
<organism evidence="11 13">
    <name type="scientific">Ustilago bromivora</name>
    <dbReference type="NCBI Taxonomy" id="307758"/>
    <lineage>
        <taxon>Eukaryota</taxon>
        <taxon>Fungi</taxon>
        <taxon>Dikarya</taxon>
        <taxon>Basidiomycota</taxon>
        <taxon>Ustilaginomycotina</taxon>
        <taxon>Ustilaginomycetes</taxon>
        <taxon>Ustilaginales</taxon>
        <taxon>Ustilaginaceae</taxon>
        <taxon>Ustilago</taxon>
    </lineage>
</organism>
<evidence type="ECO:0000313" key="11">
    <source>
        <dbReference type="EMBL" id="SAM85714.1"/>
    </source>
</evidence>
<protein>
    <recommendedName>
        <fullName evidence="2">tRNA (guanine(9)-N1)-methyltransferase</fullName>
        <ecNumber evidence="1">2.1.1.221</ecNumber>
    </recommendedName>
    <alternativeName>
        <fullName evidence="7">tRNA methyltransferase 10</fullName>
    </alternativeName>
    <alternativeName>
        <fullName evidence="6">tRNA(m1G9)-methyltransferase</fullName>
    </alternativeName>
</protein>
<evidence type="ECO:0000313" key="13">
    <source>
        <dbReference type="Proteomes" id="UP000179920"/>
    </source>
</evidence>
<reference evidence="11" key="2">
    <citation type="submission" date="2016-04" db="EMBL/GenBank/DDBJ databases">
        <authorList>
            <person name="Evans L.H."/>
            <person name="Alamgir A."/>
            <person name="Owens N."/>
            <person name="Weber N.D."/>
            <person name="Virtaneva K."/>
            <person name="Barbian K."/>
            <person name="Babar A."/>
            <person name="Rosenke K."/>
        </authorList>
    </citation>
    <scope>NUCLEOTIDE SEQUENCE</scope>
    <source>
        <strain evidence="11">UB2112</strain>
    </source>
</reference>
<dbReference type="Proteomes" id="UP000179920">
    <property type="component" value="Chromosome XIX"/>
</dbReference>
<comment type="catalytic activity">
    <reaction evidence="8">
        <text>guanosine(9) in tRNA + S-adenosyl-L-methionine = N(1)-methylguanosine(9) in tRNA + S-adenosyl-L-homocysteine + H(+)</text>
        <dbReference type="Rhea" id="RHEA:43156"/>
        <dbReference type="Rhea" id="RHEA-COMP:10367"/>
        <dbReference type="Rhea" id="RHEA-COMP:10368"/>
        <dbReference type="ChEBI" id="CHEBI:15378"/>
        <dbReference type="ChEBI" id="CHEBI:57856"/>
        <dbReference type="ChEBI" id="CHEBI:59789"/>
        <dbReference type="ChEBI" id="CHEBI:73542"/>
        <dbReference type="ChEBI" id="CHEBI:74269"/>
        <dbReference type="EC" id="2.1.1.221"/>
    </reaction>
</comment>
<dbReference type="EMBL" id="ULHB01000021">
    <property type="protein sequence ID" value="SYW76713.1"/>
    <property type="molecule type" value="Genomic_DNA"/>
</dbReference>
<evidence type="ECO:0000256" key="1">
    <source>
        <dbReference type="ARBA" id="ARBA00012797"/>
    </source>
</evidence>
<evidence type="ECO:0000313" key="12">
    <source>
        <dbReference type="EMBL" id="SYW76713.1"/>
    </source>
</evidence>
<dbReference type="Gene3D" id="3.40.1280.30">
    <property type="match status" value="1"/>
</dbReference>
<dbReference type="PANTHER" id="PTHR13563:SF13">
    <property type="entry name" value="TRNA METHYLTRANSFERASE 10 HOMOLOG A"/>
    <property type="match status" value="1"/>
</dbReference>
<evidence type="ECO:0000256" key="4">
    <source>
        <dbReference type="ARBA" id="ARBA00022679"/>
    </source>
</evidence>
<evidence type="ECO:0000256" key="9">
    <source>
        <dbReference type="SAM" id="MobiDB-lite"/>
    </source>
</evidence>
<dbReference type="OrthoDB" id="278300at2759"/>
<evidence type="ECO:0000259" key="10">
    <source>
        <dbReference type="PROSITE" id="PS51675"/>
    </source>
</evidence>
<proteinExistence type="predicted"/>